<name>A0A4S2N570_9PEZI</name>
<evidence type="ECO:0000256" key="4">
    <source>
        <dbReference type="ARBA" id="ARBA00023186"/>
    </source>
</evidence>
<accession>A0A4S2N570</accession>
<gene>
    <name evidence="6" type="ORF">EX30DRAFT_338897</name>
</gene>
<evidence type="ECO:0000259" key="5">
    <source>
        <dbReference type="Pfam" id="PF08547"/>
    </source>
</evidence>
<comment type="similarity">
    <text evidence="2">Belongs to the CIA30 family.</text>
</comment>
<dbReference type="PANTHER" id="PTHR13194">
    <property type="entry name" value="COMPLEX I INTERMEDIATE-ASSOCIATED PROTEIN 30"/>
    <property type="match status" value="1"/>
</dbReference>
<dbReference type="InterPro" id="IPR008979">
    <property type="entry name" value="Galactose-bd-like_sf"/>
</dbReference>
<dbReference type="InterPro" id="IPR013857">
    <property type="entry name" value="NADH-UbQ_OxRdtase-assoc_prot30"/>
</dbReference>
<sequence length="250" mass="28885">MRFTAPLRRTLIQRHIEEINQYTAKAFSIGGLYAPFPDVNMVDFARYPEEHKSMKVMSDGDHRGYSRAQMETVPFKPDEIPEEYKSGDPNAPPPMYAKFSGVIDINIPPGVPGIFRSGYTGWRTPDPKWTLFGKTYFNCEALAFLGLRFKADHRSYYVNIQCDSHVPTDLWQHRLFARTPGEWETVYIPFQDFVKTTEGNVFEKQGYWPRHKIQSVGMSLIDGIPGPFEMCIDKIWASDRREMDEDSPLV</sequence>
<organism evidence="6 7">
    <name type="scientific">Ascodesmis nigricans</name>
    <dbReference type="NCBI Taxonomy" id="341454"/>
    <lineage>
        <taxon>Eukaryota</taxon>
        <taxon>Fungi</taxon>
        <taxon>Dikarya</taxon>
        <taxon>Ascomycota</taxon>
        <taxon>Pezizomycotina</taxon>
        <taxon>Pezizomycetes</taxon>
        <taxon>Pezizales</taxon>
        <taxon>Ascodesmidaceae</taxon>
        <taxon>Ascodesmis</taxon>
    </lineage>
</organism>
<dbReference type="GO" id="GO:0006120">
    <property type="term" value="P:mitochondrial electron transport, NADH to ubiquinone"/>
    <property type="evidence" value="ECO:0007669"/>
    <property type="project" value="TreeGrafter"/>
</dbReference>
<dbReference type="Proteomes" id="UP000298138">
    <property type="component" value="Unassembled WGS sequence"/>
</dbReference>
<dbReference type="PANTHER" id="PTHR13194:SF18">
    <property type="entry name" value="COMPLEX I INTERMEDIATE-ASSOCIATED PROTEIN 30, MITOCHONDRIAL"/>
    <property type="match status" value="1"/>
</dbReference>
<proteinExistence type="inferred from homology"/>
<dbReference type="SUPFAM" id="SSF49785">
    <property type="entry name" value="Galactose-binding domain-like"/>
    <property type="match status" value="1"/>
</dbReference>
<keyword evidence="4" id="KW-0143">Chaperone</keyword>
<evidence type="ECO:0000256" key="2">
    <source>
        <dbReference type="ARBA" id="ARBA00007884"/>
    </source>
</evidence>
<reference evidence="6 7" key="1">
    <citation type="submission" date="2019-04" db="EMBL/GenBank/DDBJ databases">
        <title>Comparative genomics and transcriptomics to analyze fruiting body development in filamentous ascomycetes.</title>
        <authorList>
            <consortium name="DOE Joint Genome Institute"/>
            <person name="Lutkenhaus R."/>
            <person name="Traeger S."/>
            <person name="Breuer J."/>
            <person name="Kuo A."/>
            <person name="Lipzen A."/>
            <person name="Pangilinan J."/>
            <person name="Dilworth D."/>
            <person name="Sandor L."/>
            <person name="Poggeler S."/>
            <person name="Barry K."/>
            <person name="Grigoriev I.V."/>
            <person name="Nowrousian M."/>
        </authorList>
    </citation>
    <scope>NUCLEOTIDE SEQUENCE [LARGE SCALE GENOMIC DNA]</scope>
    <source>
        <strain evidence="6 7">CBS 389.68</strain>
    </source>
</reference>
<evidence type="ECO:0000313" key="7">
    <source>
        <dbReference type="Proteomes" id="UP000298138"/>
    </source>
</evidence>
<dbReference type="AlphaFoldDB" id="A0A4S2N570"/>
<dbReference type="InterPro" id="IPR039131">
    <property type="entry name" value="NDUFAF1"/>
</dbReference>
<dbReference type="Pfam" id="PF08547">
    <property type="entry name" value="CIA30"/>
    <property type="match status" value="1"/>
</dbReference>
<evidence type="ECO:0000256" key="1">
    <source>
        <dbReference type="ARBA" id="ARBA00004173"/>
    </source>
</evidence>
<dbReference type="InParanoid" id="A0A4S2N570"/>
<dbReference type="STRING" id="341454.A0A4S2N570"/>
<dbReference type="OrthoDB" id="42561at2759"/>
<keyword evidence="3" id="KW-0496">Mitochondrion</keyword>
<comment type="subcellular location">
    <subcellularLocation>
        <location evidence="1">Mitochondrion</location>
    </subcellularLocation>
</comment>
<dbReference type="GO" id="GO:0005739">
    <property type="term" value="C:mitochondrion"/>
    <property type="evidence" value="ECO:0007669"/>
    <property type="project" value="UniProtKB-SubCell"/>
</dbReference>
<evidence type="ECO:0000313" key="6">
    <source>
        <dbReference type="EMBL" id="TGZ84361.1"/>
    </source>
</evidence>
<dbReference type="GO" id="GO:0010257">
    <property type="term" value="P:NADH dehydrogenase complex assembly"/>
    <property type="evidence" value="ECO:0007669"/>
    <property type="project" value="TreeGrafter"/>
</dbReference>
<feature type="domain" description="NADH:ubiquinone oxidoreductase intermediate-associated protein 30" evidence="5">
    <location>
        <begin position="47"/>
        <end position="232"/>
    </location>
</feature>
<dbReference type="EMBL" id="ML220113">
    <property type="protein sequence ID" value="TGZ84361.1"/>
    <property type="molecule type" value="Genomic_DNA"/>
</dbReference>
<evidence type="ECO:0000256" key="3">
    <source>
        <dbReference type="ARBA" id="ARBA00023128"/>
    </source>
</evidence>
<keyword evidence="7" id="KW-1185">Reference proteome</keyword>
<dbReference type="GO" id="GO:0051082">
    <property type="term" value="F:unfolded protein binding"/>
    <property type="evidence" value="ECO:0007669"/>
    <property type="project" value="TreeGrafter"/>
</dbReference>
<protein>
    <submittedName>
        <fullName evidence="6">CIA30-domain-containing protein</fullName>
    </submittedName>
</protein>